<comment type="similarity">
    <text evidence="1">Belongs to the glycosyl hydrolase 18 family. Chitinase class II subfamily.</text>
</comment>
<dbReference type="Pfam" id="PF01607">
    <property type="entry name" value="CBM_14"/>
    <property type="match status" value="1"/>
</dbReference>
<sequence>MTSLFVFSEILHVVGFCFVFHKRHHTVQMKNVLGLLVLGTCFFVGLNNAAQPSNSKPNDIRQYNHDPSKYKIVCYYSAWAVNRPHPMDYDIEDIPADLCTHIIYSFVGLNNVTWEVMSLDPEYDLEQGGYKRFTGLKMKYPHLTLLLAIGGWDEGGKKYSDMVSTKQRRNIFVQSALEWTLNLGFDGFDLDWEYPGAYDRDGNFKDKENFLKLVQELREAFDPYGLLLTAAVPVAKFRLQEGYEVRPLANLLDQIHVMTYDLRGNWAGFADVHSPLYKRPFDKWAYEKLNVHDGLQLWVDSGAPKHKLIVGVPFYGRTYTLGSKSNNDLRAPVQKWLGGGLPGLYTNATGFLAYYEICENLMTGNWTKKYDDIGKCPYTFHDIQWVGYEDDDSIGIKMDYIREKGYGGGMIWAIDMDDFQGICGKKNVLLKMMNDRLDGYVVPTPDPKATTTSSSGPSSSPRPTPPPGVVDCNNPDWRYFPHETDCRKYYWCVHDEPVLKECQPDTVWDTSLNICTWPHIANRPECRN</sequence>
<dbReference type="InterPro" id="IPR001223">
    <property type="entry name" value="Glyco_hydro18_cat"/>
</dbReference>
<gene>
    <name evidence="11" type="primary">LOC106463587</name>
</gene>
<dbReference type="PANTHER" id="PTHR11177:SF144">
    <property type="entry name" value="CHITINASE 5"/>
    <property type="match status" value="1"/>
</dbReference>
<evidence type="ECO:0000256" key="3">
    <source>
        <dbReference type="ARBA" id="ARBA00022801"/>
    </source>
</evidence>
<dbReference type="RefSeq" id="XP_022246826.1">
    <property type="nucleotide sequence ID" value="XM_022391118.1"/>
</dbReference>
<dbReference type="InterPro" id="IPR017853">
    <property type="entry name" value="GH"/>
</dbReference>
<keyword evidence="2" id="KW-0147">Chitin-binding</keyword>
<dbReference type="PANTHER" id="PTHR11177">
    <property type="entry name" value="CHITINASE"/>
    <property type="match status" value="1"/>
</dbReference>
<dbReference type="PROSITE" id="PS51910">
    <property type="entry name" value="GH18_2"/>
    <property type="match status" value="1"/>
</dbReference>
<dbReference type="SMART" id="SM00494">
    <property type="entry name" value="ChtBD2"/>
    <property type="match status" value="1"/>
</dbReference>
<feature type="region of interest" description="Disordered" evidence="7">
    <location>
        <begin position="443"/>
        <end position="468"/>
    </location>
</feature>
<feature type="domain" description="Chitin-binding type-2" evidence="8">
    <location>
        <begin position="469"/>
        <end position="528"/>
    </location>
</feature>
<evidence type="ECO:0000313" key="10">
    <source>
        <dbReference type="Proteomes" id="UP000694941"/>
    </source>
</evidence>
<dbReference type="SUPFAM" id="SSF54556">
    <property type="entry name" value="Chitinase insertion domain"/>
    <property type="match status" value="1"/>
</dbReference>
<reference evidence="11" key="1">
    <citation type="submission" date="2025-08" db="UniProtKB">
        <authorList>
            <consortium name="RefSeq"/>
        </authorList>
    </citation>
    <scope>IDENTIFICATION</scope>
    <source>
        <tissue evidence="11">Muscle</tissue>
    </source>
</reference>
<dbReference type="SUPFAM" id="SSF51445">
    <property type="entry name" value="(Trans)glycosidases"/>
    <property type="match status" value="1"/>
</dbReference>
<organism evidence="10 11">
    <name type="scientific">Limulus polyphemus</name>
    <name type="common">Atlantic horseshoe crab</name>
    <dbReference type="NCBI Taxonomy" id="6850"/>
    <lineage>
        <taxon>Eukaryota</taxon>
        <taxon>Metazoa</taxon>
        <taxon>Ecdysozoa</taxon>
        <taxon>Arthropoda</taxon>
        <taxon>Chelicerata</taxon>
        <taxon>Merostomata</taxon>
        <taxon>Xiphosura</taxon>
        <taxon>Limulidae</taxon>
        <taxon>Limulus</taxon>
    </lineage>
</organism>
<dbReference type="Pfam" id="PF00704">
    <property type="entry name" value="Glyco_hydro_18"/>
    <property type="match status" value="1"/>
</dbReference>
<accession>A0ABM1ST70</accession>
<dbReference type="InterPro" id="IPR050314">
    <property type="entry name" value="Glycosyl_Hydrlase_18"/>
</dbReference>
<dbReference type="Gene3D" id="3.20.20.80">
    <property type="entry name" value="Glycosidases"/>
    <property type="match status" value="1"/>
</dbReference>
<keyword evidence="10" id="KW-1185">Reference proteome</keyword>
<evidence type="ECO:0000256" key="1">
    <source>
        <dbReference type="ARBA" id="ARBA00009121"/>
    </source>
</evidence>
<dbReference type="InterPro" id="IPR001579">
    <property type="entry name" value="Glyco_hydro_18_chit_AS"/>
</dbReference>
<dbReference type="InterPro" id="IPR036508">
    <property type="entry name" value="Chitin-bd_dom_sf"/>
</dbReference>
<dbReference type="Proteomes" id="UP000694941">
    <property type="component" value="Unplaced"/>
</dbReference>
<evidence type="ECO:0000313" key="11">
    <source>
        <dbReference type="RefSeq" id="XP_022246826.1"/>
    </source>
</evidence>
<evidence type="ECO:0000256" key="4">
    <source>
        <dbReference type="ARBA" id="ARBA00023157"/>
    </source>
</evidence>
<dbReference type="InterPro" id="IPR002557">
    <property type="entry name" value="Chitin-bd_dom"/>
</dbReference>
<evidence type="ECO:0000256" key="2">
    <source>
        <dbReference type="ARBA" id="ARBA00022669"/>
    </source>
</evidence>
<dbReference type="SUPFAM" id="SSF57625">
    <property type="entry name" value="Invertebrate chitin-binding proteins"/>
    <property type="match status" value="1"/>
</dbReference>
<keyword evidence="4" id="KW-1015">Disulfide bond</keyword>
<evidence type="ECO:0000256" key="7">
    <source>
        <dbReference type="SAM" id="MobiDB-lite"/>
    </source>
</evidence>
<keyword evidence="3 6" id="KW-0378">Hydrolase</keyword>
<evidence type="ECO:0000256" key="5">
    <source>
        <dbReference type="ARBA" id="ARBA00023295"/>
    </source>
</evidence>
<dbReference type="SMART" id="SM00636">
    <property type="entry name" value="Glyco_18"/>
    <property type="match status" value="1"/>
</dbReference>
<keyword evidence="5 6" id="KW-0326">Glycosidase</keyword>
<dbReference type="InterPro" id="IPR011583">
    <property type="entry name" value="Chitinase_II/V-like_cat"/>
</dbReference>
<protein>
    <submittedName>
        <fullName evidence="11">Endochitinase-like</fullName>
    </submittedName>
</protein>
<proteinExistence type="inferred from homology"/>
<dbReference type="InterPro" id="IPR029070">
    <property type="entry name" value="Chitinase_insertion_sf"/>
</dbReference>
<evidence type="ECO:0000259" key="8">
    <source>
        <dbReference type="PROSITE" id="PS50940"/>
    </source>
</evidence>
<evidence type="ECO:0000259" key="9">
    <source>
        <dbReference type="PROSITE" id="PS51910"/>
    </source>
</evidence>
<feature type="domain" description="GH18" evidence="9">
    <location>
        <begin position="70"/>
        <end position="440"/>
    </location>
</feature>
<evidence type="ECO:0000256" key="6">
    <source>
        <dbReference type="RuleBase" id="RU000489"/>
    </source>
</evidence>
<dbReference type="PROSITE" id="PS50940">
    <property type="entry name" value="CHIT_BIND_II"/>
    <property type="match status" value="1"/>
</dbReference>
<dbReference type="PROSITE" id="PS01095">
    <property type="entry name" value="GH18_1"/>
    <property type="match status" value="1"/>
</dbReference>
<feature type="compositionally biased region" description="Low complexity" evidence="7">
    <location>
        <begin position="450"/>
        <end position="459"/>
    </location>
</feature>
<dbReference type="Gene3D" id="3.10.50.10">
    <property type="match status" value="1"/>
</dbReference>
<dbReference type="GeneID" id="106463587"/>
<dbReference type="Gene3D" id="2.170.140.10">
    <property type="entry name" value="Chitin binding domain"/>
    <property type="match status" value="1"/>
</dbReference>
<name>A0ABM1ST70_LIMPO</name>